<evidence type="ECO:0000313" key="3">
    <source>
        <dbReference type="Proteomes" id="UP000287651"/>
    </source>
</evidence>
<dbReference type="EMBL" id="AMZH03008313">
    <property type="protein sequence ID" value="RRT59233.1"/>
    <property type="molecule type" value="Genomic_DNA"/>
</dbReference>
<evidence type="ECO:0000313" key="2">
    <source>
        <dbReference type="EMBL" id="RRT59233.1"/>
    </source>
</evidence>
<name>A0A426Z5N0_ENSVE</name>
<feature type="region of interest" description="Disordered" evidence="1">
    <location>
        <begin position="1"/>
        <end position="20"/>
    </location>
</feature>
<organism evidence="2 3">
    <name type="scientific">Ensete ventricosum</name>
    <name type="common">Abyssinian banana</name>
    <name type="synonym">Musa ensete</name>
    <dbReference type="NCBI Taxonomy" id="4639"/>
    <lineage>
        <taxon>Eukaryota</taxon>
        <taxon>Viridiplantae</taxon>
        <taxon>Streptophyta</taxon>
        <taxon>Embryophyta</taxon>
        <taxon>Tracheophyta</taxon>
        <taxon>Spermatophyta</taxon>
        <taxon>Magnoliopsida</taxon>
        <taxon>Liliopsida</taxon>
        <taxon>Zingiberales</taxon>
        <taxon>Musaceae</taxon>
        <taxon>Ensete</taxon>
    </lineage>
</organism>
<comment type="caution">
    <text evidence="2">The sequence shown here is derived from an EMBL/GenBank/DDBJ whole genome shotgun (WGS) entry which is preliminary data.</text>
</comment>
<reference evidence="2 3" key="1">
    <citation type="journal article" date="2014" name="Agronomy (Basel)">
        <title>A Draft Genome Sequence for Ensete ventricosum, the Drought-Tolerant Tree Against Hunger.</title>
        <authorList>
            <person name="Harrison J."/>
            <person name="Moore K.A."/>
            <person name="Paszkiewicz K."/>
            <person name="Jones T."/>
            <person name="Grant M."/>
            <person name="Ambacheew D."/>
            <person name="Muzemil S."/>
            <person name="Studholme D.J."/>
        </authorList>
    </citation>
    <scope>NUCLEOTIDE SEQUENCE [LARGE SCALE GENOMIC DNA]</scope>
</reference>
<gene>
    <name evidence="2" type="ORF">B296_00020012</name>
</gene>
<dbReference type="Proteomes" id="UP000287651">
    <property type="component" value="Unassembled WGS sequence"/>
</dbReference>
<accession>A0A426Z5N0</accession>
<proteinExistence type="predicted"/>
<sequence length="227" mass="25227">MVSGCRPSNPEVGTSGSSSGVTTSMDIKALMALGIMVYHVFDSILIVKCLVMIWECYSILYEYALHAPLLGSNHMTQYPNGFSVSIDALKVGLWFLLHPSRSCLGLFSVIARVYALRVDELYPPKMGSPRMTSIYFSIDPFGGLSPLFLEGPEGCPQDCFVQGRFWFSHFLATRVSVTMYCSNSLASWSKDETEKDLSQLYHIRAGSCRVVGKAQHIRVPEVSYRAI</sequence>
<evidence type="ECO:0000256" key="1">
    <source>
        <dbReference type="SAM" id="MobiDB-lite"/>
    </source>
</evidence>
<dbReference type="AlphaFoldDB" id="A0A426Z5N0"/>
<protein>
    <submittedName>
        <fullName evidence="2">Uncharacterized protein</fullName>
    </submittedName>
</protein>